<keyword evidence="2" id="KW-1185">Reference proteome</keyword>
<evidence type="ECO:0000313" key="1">
    <source>
        <dbReference type="EMBL" id="MDO6962449.1"/>
    </source>
</evidence>
<comment type="caution">
    <text evidence="1">The sequence shown here is derived from an EMBL/GenBank/DDBJ whole genome shotgun (WGS) entry which is preliminary data.</text>
</comment>
<protein>
    <submittedName>
        <fullName evidence="1">Uncharacterized protein</fullName>
    </submittedName>
</protein>
<reference evidence="1" key="2">
    <citation type="submission" date="2023-07" db="EMBL/GenBank/DDBJ databases">
        <authorList>
            <person name="Shen H."/>
        </authorList>
    </citation>
    <scope>NUCLEOTIDE SEQUENCE</scope>
    <source>
        <strain evidence="1">TNR-22</strain>
    </source>
</reference>
<proteinExistence type="predicted"/>
<accession>A0ABT8YFG1</accession>
<gene>
    <name evidence="1" type="ORF">Q4481_00690</name>
</gene>
<dbReference type="EMBL" id="JAUOZU010000001">
    <property type="protein sequence ID" value="MDO6962449.1"/>
    <property type="molecule type" value="Genomic_DNA"/>
</dbReference>
<dbReference type="RefSeq" id="WP_304374270.1">
    <property type="nucleotide sequence ID" value="NZ_JAUOZU010000001.1"/>
</dbReference>
<sequence>MGFEFTSETGKIPKGYGFILKPTMVRDALVAAGVEIDCHLIRSHGSLLFDAYFWPPNQNVPHERLYLRAGTVSVEALPRWRHQAEIEAIPRLVRWISAILAQDPKSPVRREEKSIQLLPLR</sequence>
<organism evidence="1 2">
    <name type="scientific">Rhizobium alvei</name>
    <dbReference type="NCBI Taxonomy" id="1132659"/>
    <lineage>
        <taxon>Bacteria</taxon>
        <taxon>Pseudomonadati</taxon>
        <taxon>Pseudomonadota</taxon>
        <taxon>Alphaproteobacteria</taxon>
        <taxon>Hyphomicrobiales</taxon>
        <taxon>Rhizobiaceae</taxon>
        <taxon>Rhizobium/Agrobacterium group</taxon>
        <taxon>Rhizobium</taxon>
    </lineage>
</organism>
<evidence type="ECO:0000313" key="2">
    <source>
        <dbReference type="Proteomes" id="UP001174932"/>
    </source>
</evidence>
<dbReference type="Proteomes" id="UP001174932">
    <property type="component" value="Unassembled WGS sequence"/>
</dbReference>
<name>A0ABT8YFG1_9HYPH</name>
<reference evidence="1" key="1">
    <citation type="journal article" date="2015" name="Int. J. Syst. Evol. Microbiol.">
        <title>Rhizobium alvei sp. nov., isolated from a freshwater river.</title>
        <authorList>
            <person name="Sheu S.Y."/>
            <person name="Huang H.W."/>
            <person name="Young C.C."/>
            <person name="Chen W.M."/>
        </authorList>
    </citation>
    <scope>NUCLEOTIDE SEQUENCE</scope>
    <source>
        <strain evidence="1">TNR-22</strain>
    </source>
</reference>